<evidence type="ECO:0000313" key="2">
    <source>
        <dbReference type="Proteomes" id="UP001148614"/>
    </source>
</evidence>
<dbReference type="InterPro" id="IPR036396">
    <property type="entry name" value="Cyt_P450_sf"/>
</dbReference>
<reference evidence="1" key="1">
    <citation type="submission" date="2022-07" db="EMBL/GenBank/DDBJ databases">
        <title>Genome Sequence of Xylaria arbuscula.</title>
        <authorList>
            <person name="Buettner E."/>
        </authorList>
    </citation>
    <scope>NUCLEOTIDE SEQUENCE</scope>
    <source>
        <strain evidence="1">VT107</strain>
    </source>
</reference>
<dbReference type="GO" id="GO:0020037">
    <property type="term" value="F:heme binding"/>
    <property type="evidence" value="ECO:0007669"/>
    <property type="project" value="InterPro"/>
</dbReference>
<dbReference type="GO" id="GO:0005506">
    <property type="term" value="F:iron ion binding"/>
    <property type="evidence" value="ECO:0007669"/>
    <property type="project" value="InterPro"/>
</dbReference>
<sequence length="181" mass="20156">MIKKYGDVVRVAPNEIVFATSQAAIDIYNPAVRHQETWLKTDIMDFGAGDGGFIWEQDPVKRREVARKILPAFSTKAIKAKEPIVQKSIDMFITKMKAVGDDPKGVQLSAVPDFYFFPFIETLTMMGSGTLMNWKVAALASDGHVGRSDVQSRDASDARCIPSHTLQSHQELQQDLSIEQL</sequence>
<dbReference type="AlphaFoldDB" id="A0A9W8NKI0"/>
<dbReference type="GO" id="GO:0004497">
    <property type="term" value="F:monooxygenase activity"/>
    <property type="evidence" value="ECO:0007669"/>
    <property type="project" value="InterPro"/>
</dbReference>
<dbReference type="EMBL" id="JANPWZ010000270">
    <property type="protein sequence ID" value="KAJ3578023.1"/>
    <property type="molecule type" value="Genomic_DNA"/>
</dbReference>
<protein>
    <submittedName>
        <fullName evidence="1">Uncharacterized protein</fullName>
    </submittedName>
</protein>
<organism evidence="1 2">
    <name type="scientific">Xylaria arbuscula</name>
    <dbReference type="NCBI Taxonomy" id="114810"/>
    <lineage>
        <taxon>Eukaryota</taxon>
        <taxon>Fungi</taxon>
        <taxon>Dikarya</taxon>
        <taxon>Ascomycota</taxon>
        <taxon>Pezizomycotina</taxon>
        <taxon>Sordariomycetes</taxon>
        <taxon>Xylariomycetidae</taxon>
        <taxon>Xylariales</taxon>
        <taxon>Xylariaceae</taxon>
        <taxon>Xylaria</taxon>
    </lineage>
</organism>
<evidence type="ECO:0000313" key="1">
    <source>
        <dbReference type="EMBL" id="KAJ3578023.1"/>
    </source>
</evidence>
<proteinExistence type="predicted"/>
<name>A0A9W8NKI0_9PEZI</name>
<dbReference type="Gene3D" id="1.10.630.10">
    <property type="entry name" value="Cytochrome P450"/>
    <property type="match status" value="1"/>
</dbReference>
<keyword evidence="2" id="KW-1185">Reference proteome</keyword>
<dbReference type="Proteomes" id="UP001148614">
    <property type="component" value="Unassembled WGS sequence"/>
</dbReference>
<dbReference type="SUPFAM" id="SSF48264">
    <property type="entry name" value="Cytochrome P450"/>
    <property type="match status" value="1"/>
</dbReference>
<gene>
    <name evidence="1" type="ORF">NPX13_g2538</name>
</gene>
<dbReference type="GO" id="GO:0016705">
    <property type="term" value="F:oxidoreductase activity, acting on paired donors, with incorporation or reduction of molecular oxygen"/>
    <property type="evidence" value="ECO:0007669"/>
    <property type="project" value="InterPro"/>
</dbReference>
<comment type="caution">
    <text evidence="1">The sequence shown here is derived from an EMBL/GenBank/DDBJ whole genome shotgun (WGS) entry which is preliminary data.</text>
</comment>
<accession>A0A9W8NKI0</accession>